<dbReference type="EMBL" id="CP050899">
    <property type="protein sequence ID" value="QIX24070.1"/>
    <property type="molecule type" value="Genomic_DNA"/>
</dbReference>
<dbReference type="Proteomes" id="UP000500870">
    <property type="component" value="Chromosome 3"/>
</dbReference>
<reference evidence="1 2" key="1">
    <citation type="submission" date="2020-04" db="EMBL/GenBank/DDBJ databases">
        <title>FDA dAtabase for Regulatory Grade micrObial Sequences (FDA-ARGOS): Supporting development and validation of Infectious Disease Dx tests.</title>
        <authorList>
            <person name="Sciortino C."/>
            <person name="Tallon L."/>
            <person name="Sadzewicz L."/>
            <person name="Vavikolanu K."/>
            <person name="Mehta A."/>
            <person name="Aluvathingal J."/>
            <person name="Nadendla S."/>
            <person name="Nandy P."/>
            <person name="Geyer C."/>
            <person name="Yan Y."/>
            <person name="Sichtig H."/>
        </authorList>
    </citation>
    <scope>NUCLEOTIDE SEQUENCE [LARGE SCALE GENOMIC DNA]</scope>
    <source>
        <strain evidence="1 2">FDAARGOS_633</strain>
    </source>
</reference>
<dbReference type="AlphaFoldDB" id="A0A6H0ZWB2"/>
<name>A0A6H0ZWB2_9HYPH</name>
<dbReference type="Pfam" id="PF20320">
    <property type="entry name" value="DUF6615"/>
    <property type="match status" value="1"/>
</dbReference>
<organism evidence="1 2">
    <name type="scientific">Agrobacterium pusense</name>
    <dbReference type="NCBI Taxonomy" id="648995"/>
    <lineage>
        <taxon>Bacteria</taxon>
        <taxon>Pseudomonadati</taxon>
        <taxon>Pseudomonadota</taxon>
        <taxon>Alphaproteobacteria</taxon>
        <taxon>Hyphomicrobiales</taxon>
        <taxon>Rhizobiaceae</taxon>
        <taxon>Rhizobium/Agrobacterium group</taxon>
        <taxon>Agrobacterium</taxon>
    </lineage>
</organism>
<proteinExistence type="predicted"/>
<gene>
    <name evidence="1" type="ORF">FOB41_23430</name>
</gene>
<evidence type="ECO:0000313" key="2">
    <source>
        <dbReference type="Proteomes" id="UP000500870"/>
    </source>
</evidence>
<protein>
    <submittedName>
        <fullName evidence="1">Uncharacterized protein</fullName>
    </submittedName>
</protein>
<evidence type="ECO:0000313" key="1">
    <source>
        <dbReference type="EMBL" id="QIX24070.1"/>
    </source>
</evidence>
<dbReference type="InterPro" id="IPR046723">
    <property type="entry name" value="DUF6615"/>
</dbReference>
<sequence length="292" mass="33243">MLIGGLLDRESKLKRGRFREETMTDIITGALAAFAGPNLVIQYPVEVETGGDLDLRFWHAESDRNLNVRIQAKRLNAEKDGTKKVKIKHRAYDELLHKPPTGTDYQFRVLRDAPAPWLPLYMFYNHQSVTVDPELAGTTPTVRGINLAFACDVADELEDKLASAAAKPRKIKHHKRLSHLRKHFFGLEAILCPAGDWKSETVPPPDLVQMSLREQYRMYEDDKTEKEIPDIVRRWLLEPTGLAVSRGIRRLSDGPSIRVRQDVEVPTITFISGRTADDRTPVINDDTDRRRG</sequence>
<accession>A0A6H0ZWB2</accession>